<keyword evidence="4" id="KW-1185">Reference proteome</keyword>
<dbReference type="EMBL" id="PKPP01000340">
    <property type="protein sequence ID" value="PWA94030.1"/>
    <property type="molecule type" value="Genomic_DNA"/>
</dbReference>
<evidence type="ECO:0000313" key="3">
    <source>
        <dbReference type="EMBL" id="PWA94030.1"/>
    </source>
</evidence>
<organism evidence="3 4">
    <name type="scientific">Artemisia annua</name>
    <name type="common">Sweet wormwood</name>
    <dbReference type="NCBI Taxonomy" id="35608"/>
    <lineage>
        <taxon>Eukaryota</taxon>
        <taxon>Viridiplantae</taxon>
        <taxon>Streptophyta</taxon>
        <taxon>Embryophyta</taxon>
        <taxon>Tracheophyta</taxon>
        <taxon>Spermatophyta</taxon>
        <taxon>Magnoliopsida</taxon>
        <taxon>eudicotyledons</taxon>
        <taxon>Gunneridae</taxon>
        <taxon>Pentapetalae</taxon>
        <taxon>asterids</taxon>
        <taxon>campanulids</taxon>
        <taxon>Asterales</taxon>
        <taxon>Asteraceae</taxon>
        <taxon>Asteroideae</taxon>
        <taxon>Anthemideae</taxon>
        <taxon>Artemisiinae</taxon>
        <taxon>Artemisia</taxon>
    </lineage>
</organism>
<dbReference type="Proteomes" id="UP000245207">
    <property type="component" value="Unassembled WGS sequence"/>
</dbReference>
<dbReference type="AlphaFoldDB" id="A0A2U1Q7P0"/>
<sequence>MASSSSEATNNNKRPRSPSPPKESFESSKPTSKNRYRIYGIADEAWERQRKLKIHDFEFDMIESYTSMIKKLEDANEVDENYIFGYKEKIKGRNETIKGFKKNIEQLKKRIEDVDLRVHNKIKIHKP</sequence>
<feature type="coiled-coil region" evidence="1">
    <location>
        <begin position="90"/>
        <end position="117"/>
    </location>
</feature>
<keyword evidence="1" id="KW-0175">Coiled coil</keyword>
<evidence type="ECO:0000256" key="2">
    <source>
        <dbReference type="SAM" id="MobiDB-lite"/>
    </source>
</evidence>
<gene>
    <name evidence="3" type="ORF">CTI12_AA043740</name>
</gene>
<protein>
    <submittedName>
        <fullName evidence="3">Uncharacterized protein</fullName>
    </submittedName>
</protein>
<feature type="region of interest" description="Disordered" evidence="2">
    <location>
        <begin position="1"/>
        <end position="31"/>
    </location>
</feature>
<evidence type="ECO:0000256" key="1">
    <source>
        <dbReference type="SAM" id="Coils"/>
    </source>
</evidence>
<feature type="compositionally biased region" description="Polar residues" evidence="2">
    <location>
        <begin position="1"/>
        <end position="12"/>
    </location>
</feature>
<name>A0A2U1Q7P0_ARTAN</name>
<evidence type="ECO:0000313" key="4">
    <source>
        <dbReference type="Proteomes" id="UP000245207"/>
    </source>
</evidence>
<reference evidence="3 4" key="1">
    <citation type="journal article" date="2018" name="Mol. Plant">
        <title>The genome of Artemisia annua provides insight into the evolution of Asteraceae family and artemisinin biosynthesis.</title>
        <authorList>
            <person name="Shen Q."/>
            <person name="Zhang L."/>
            <person name="Liao Z."/>
            <person name="Wang S."/>
            <person name="Yan T."/>
            <person name="Shi P."/>
            <person name="Liu M."/>
            <person name="Fu X."/>
            <person name="Pan Q."/>
            <person name="Wang Y."/>
            <person name="Lv Z."/>
            <person name="Lu X."/>
            <person name="Zhang F."/>
            <person name="Jiang W."/>
            <person name="Ma Y."/>
            <person name="Chen M."/>
            <person name="Hao X."/>
            <person name="Li L."/>
            <person name="Tang Y."/>
            <person name="Lv G."/>
            <person name="Zhou Y."/>
            <person name="Sun X."/>
            <person name="Brodelius P.E."/>
            <person name="Rose J.K.C."/>
            <person name="Tang K."/>
        </authorList>
    </citation>
    <scope>NUCLEOTIDE SEQUENCE [LARGE SCALE GENOMIC DNA]</scope>
    <source>
        <strain evidence="4">cv. Huhao1</strain>
        <tissue evidence="3">Leaf</tissue>
    </source>
</reference>
<proteinExistence type="predicted"/>
<comment type="caution">
    <text evidence="3">The sequence shown here is derived from an EMBL/GenBank/DDBJ whole genome shotgun (WGS) entry which is preliminary data.</text>
</comment>
<accession>A0A2U1Q7P0</accession>